<keyword evidence="4" id="KW-0813">Transport</keyword>
<dbReference type="STRING" id="559298.A0A179UCP8"/>
<keyword evidence="2 4" id="KW-1133">Transmembrane helix</keyword>
<keyword evidence="1 4" id="KW-0812">Transmembrane</keyword>
<feature type="transmembrane region" description="Helical" evidence="4">
    <location>
        <begin position="175"/>
        <end position="193"/>
    </location>
</feature>
<dbReference type="KEGG" id="bgh:BDBG_01892"/>
<keyword evidence="4" id="KW-0187">Copper transport</keyword>
<accession>A0A179UCP8</accession>
<evidence type="ECO:0000256" key="3">
    <source>
        <dbReference type="ARBA" id="ARBA00023136"/>
    </source>
</evidence>
<evidence type="ECO:0000256" key="4">
    <source>
        <dbReference type="RuleBase" id="RU367022"/>
    </source>
</evidence>
<dbReference type="GeneID" id="8506341"/>
<keyword evidence="3 4" id="KW-0472">Membrane</keyword>
<dbReference type="PANTHER" id="PTHR12483:SF115">
    <property type="entry name" value="COPPER TRANSPORT PROTEIN"/>
    <property type="match status" value="1"/>
</dbReference>
<evidence type="ECO:0000256" key="2">
    <source>
        <dbReference type="ARBA" id="ARBA00022989"/>
    </source>
</evidence>
<dbReference type="AlphaFoldDB" id="A0A179UCP8"/>
<evidence type="ECO:0000313" key="5">
    <source>
        <dbReference type="EMBL" id="OAT05503.1"/>
    </source>
</evidence>
<reference evidence="6" key="1">
    <citation type="journal article" date="2015" name="PLoS Genet.">
        <title>The dynamic genome and transcriptome of the human fungal pathogen Blastomyces and close relative Emmonsia.</title>
        <authorList>
            <person name="Munoz J.F."/>
            <person name="Gauthier G.M."/>
            <person name="Desjardins C.A."/>
            <person name="Gallo J.E."/>
            <person name="Holder J."/>
            <person name="Sullivan T.D."/>
            <person name="Marty A.J."/>
            <person name="Carmen J.C."/>
            <person name="Chen Z."/>
            <person name="Ding L."/>
            <person name="Gujja S."/>
            <person name="Magrini V."/>
            <person name="Misas E."/>
            <person name="Mitreva M."/>
            <person name="Priest M."/>
            <person name="Saif S."/>
            <person name="Whiston E.A."/>
            <person name="Young S."/>
            <person name="Zeng Q."/>
            <person name="Goldman W.E."/>
            <person name="Mardis E.R."/>
            <person name="Taylor J.W."/>
            <person name="McEwen J.G."/>
            <person name="Clay O.K."/>
            <person name="Klein B.S."/>
            <person name="Cuomo C.A."/>
        </authorList>
    </citation>
    <scope>NUCLEOTIDE SEQUENCE [LARGE SCALE GENOMIC DNA]</scope>
    <source>
        <strain evidence="6">SLH14081</strain>
    </source>
</reference>
<sequence length="202" mass="22093">MDHSMHQAGMDHGHGDMDMGDQCSMNMHFTFSSHNLCIIFKQWRITGPLSLLFSLVAIALLTAGYEGVRALARRYEARHALALKDGTIPPAGGYTFDDETPDAIHDNNDNDNVLPTSTAPLLSNATNNGEPAGSLVFTARTDRRRRGKLVLGALYAVQVFYSFMIMLLFMTYNGWIMLAVAVGAFLGYITFGGEATKPASCH</sequence>
<evidence type="ECO:0000313" key="6">
    <source>
        <dbReference type="Proteomes" id="UP000002038"/>
    </source>
</evidence>
<dbReference type="RefSeq" id="XP_002627221.2">
    <property type="nucleotide sequence ID" value="XM_002627175.2"/>
</dbReference>
<dbReference type="GO" id="GO:0005375">
    <property type="term" value="F:copper ion transmembrane transporter activity"/>
    <property type="evidence" value="ECO:0007669"/>
    <property type="project" value="UniProtKB-UniRule"/>
</dbReference>
<comment type="similarity">
    <text evidence="4">Belongs to the copper transporter (Ctr) (TC 1.A.56) family. SLC31A subfamily.</text>
</comment>
<dbReference type="PANTHER" id="PTHR12483">
    <property type="entry name" value="SOLUTE CARRIER FAMILY 31 COPPER TRANSPORTERS"/>
    <property type="match status" value="1"/>
</dbReference>
<protein>
    <recommendedName>
        <fullName evidence="4">Copper transport protein</fullName>
    </recommendedName>
</protein>
<feature type="transmembrane region" description="Helical" evidence="4">
    <location>
        <begin position="49"/>
        <end position="68"/>
    </location>
</feature>
<evidence type="ECO:0000256" key="1">
    <source>
        <dbReference type="ARBA" id="ARBA00022692"/>
    </source>
</evidence>
<dbReference type="OrthoDB" id="161814at2759"/>
<feature type="transmembrane region" description="Helical" evidence="4">
    <location>
        <begin position="149"/>
        <end position="169"/>
    </location>
</feature>
<keyword evidence="4" id="KW-0406">Ion transport</keyword>
<dbReference type="Pfam" id="PF04145">
    <property type="entry name" value="Ctr"/>
    <property type="match status" value="1"/>
</dbReference>
<proteinExistence type="inferred from homology"/>
<gene>
    <name evidence="5" type="ORF">BDBG_01892</name>
</gene>
<dbReference type="GO" id="GO:0016020">
    <property type="term" value="C:membrane"/>
    <property type="evidence" value="ECO:0007669"/>
    <property type="project" value="UniProtKB-SubCell"/>
</dbReference>
<name>A0A179UCP8_BLAGS</name>
<dbReference type="InterPro" id="IPR007274">
    <property type="entry name" value="Cop_transporter"/>
</dbReference>
<comment type="subcellular location">
    <subcellularLocation>
        <location evidence="4">Membrane</location>
        <topology evidence="4">Multi-pass membrane protein</topology>
    </subcellularLocation>
</comment>
<dbReference type="Proteomes" id="UP000002038">
    <property type="component" value="Unassembled WGS sequence"/>
</dbReference>
<dbReference type="VEuPathDB" id="FungiDB:BDBG_01892"/>
<dbReference type="EMBL" id="GG657450">
    <property type="protein sequence ID" value="OAT05503.1"/>
    <property type="molecule type" value="Genomic_DNA"/>
</dbReference>
<organism evidence="5 6">
    <name type="scientific">Blastomyces gilchristii (strain SLH14081)</name>
    <name type="common">Blastomyces dermatitidis</name>
    <dbReference type="NCBI Taxonomy" id="559298"/>
    <lineage>
        <taxon>Eukaryota</taxon>
        <taxon>Fungi</taxon>
        <taxon>Dikarya</taxon>
        <taxon>Ascomycota</taxon>
        <taxon>Pezizomycotina</taxon>
        <taxon>Eurotiomycetes</taxon>
        <taxon>Eurotiomycetidae</taxon>
        <taxon>Onygenales</taxon>
        <taxon>Ajellomycetaceae</taxon>
        <taxon>Blastomyces</taxon>
    </lineage>
</organism>
<keyword evidence="4" id="KW-0186">Copper</keyword>
<keyword evidence="6" id="KW-1185">Reference proteome</keyword>